<protein>
    <submittedName>
        <fullName evidence="1">Uncharacterized protein</fullName>
    </submittedName>
</protein>
<sequence length="250" mass="28268">MIHRKILTQYGGDLEHAVKMRTTEKFSAEDIINILEEVTTINRIGSSRVNLKTRFNTPWKDSMDKNPKVNSNNMKYKSADIIRKCHICQSTTPLANSCSRKGKINEIDILKEPDVGKYDDVENTDDKSSIFSESSKYKQNINATFDITKSYYHLPQLRNNQLYMSKVQDGQLMKTKTNGGKGYTSGNSCITEVVIDKKPIICLLDPGAFCSCVGKSFLKSCVPNFKDQFFLIDGIKFNTSRSPMKSVGIF</sequence>
<reference evidence="1" key="1">
    <citation type="submission" date="2021-03" db="EMBL/GenBank/DDBJ databases">
        <title>Draft genome sequence of rust myrtle Austropuccinia psidii MF-1, a brazilian biotype.</title>
        <authorList>
            <person name="Quecine M.C."/>
            <person name="Pachon D.M.R."/>
            <person name="Bonatelli M.L."/>
            <person name="Correr F.H."/>
            <person name="Franceschini L.M."/>
            <person name="Leite T.F."/>
            <person name="Margarido G.R.A."/>
            <person name="Almeida C.A."/>
            <person name="Ferrarezi J.A."/>
            <person name="Labate C.A."/>
        </authorList>
    </citation>
    <scope>NUCLEOTIDE SEQUENCE</scope>
    <source>
        <strain evidence="1">MF-1</strain>
    </source>
</reference>
<organism evidence="1 2">
    <name type="scientific">Austropuccinia psidii MF-1</name>
    <dbReference type="NCBI Taxonomy" id="1389203"/>
    <lineage>
        <taxon>Eukaryota</taxon>
        <taxon>Fungi</taxon>
        <taxon>Dikarya</taxon>
        <taxon>Basidiomycota</taxon>
        <taxon>Pucciniomycotina</taxon>
        <taxon>Pucciniomycetes</taxon>
        <taxon>Pucciniales</taxon>
        <taxon>Sphaerophragmiaceae</taxon>
        <taxon>Austropuccinia</taxon>
    </lineage>
</organism>
<accession>A0A9Q3CQB9</accession>
<dbReference type="AlphaFoldDB" id="A0A9Q3CQB9"/>
<name>A0A9Q3CQB9_9BASI</name>
<comment type="caution">
    <text evidence="1">The sequence shown here is derived from an EMBL/GenBank/DDBJ whole genome shotgun (WGS) entry which is preliminary data.</text>
</comment>
<gene>
    <name evidence="1" type="ORF">O181_026317</name>
</gene>
<dbReference type="Proteomes" id="UP000765509">
    <property type="component" value="Unassembled WGS sequence"/>
</dbReference>
<keyword evidence="2" id="KW-1185">Reference proteome</keyword>
<evidence type="ECO:0000313" key="1">
    <source>
        <dbReference type="EMBL" id="MBW0486602.1"/>
    </source>
</evidence>
<evidence type="ECO:0000313" key="2">
    <source>
        <dbReference type="Proteomes" id="UP000765509"/>
    </source>
</evidence>
<proteinExistence type="predicted"/>
<dbReference type="EMBL" id="AVOT02008726">
    <property type="protein sequence ID" value="MBW0486602.1"/>
    <property type="molecule type" value="Genomic_DNA"/>
</dbReference>